<feature type="domain" description="DUF4439" evidence="1">
    <location>
        <begin position="11"/>
        <end position="146"/>
    </location>
</feature>
<evidence type="ECO:0000259" key="1">
    <source>
        <dbReference type="Pfam" id="PF14530"/>
    </source>
</evidence>
<dbReference type="InterPro" id="IPR029447">
    <property type="entry name" value="DUF4439"/>
</dbReference>
<name>A0ABN3V7Z2_9PSEU</name>
<gene>
    <name evidence="2" type="ORF">GCM10010470_16020</name>
</gene>
<protein>
    <recommendedName>
        <fullName evidence="1">DUF4439 domain-containing protein</fullName>
    </recommendedName>
</protein>
<dbReference type="CDD" id="cd00657">
    <property type="entry name" value="Ferritin_like"/>
    <property type="match status" value="1"/>
</dbReference>
<dbReference type="Pfam" id="PF14530">
    <property type="entry name" value="DUF4439"/>
    <property type="match status" value="1"/>
</dbReference>
<dbReference type="Gene3D" id="1.20.1260.10">
    <property type="match status" value="1"/>
</dbReference>
<accession>A0ABN3V7Z2</accession>
<dbReference type="InterPro" id="IPR012347">
    <property type="entry name" value="Ferritin-like"/>
</dbReference>
<dbReference type="InterPro" id="IPR009078">
    <property type="entry name" value="Ferritin-like_SF"/>
</dbReference>
<comment type="caution">
    <text evidence="2">The sequence shown here is derived from an EMBL/GenBank/DDBJ whole genome shotgun (WGS) entry which is preliminary data.</text>
</comment>
<evidence type="ECO:0000313" key="2">
    <source>
        <dbReference type="EMBL" id="GAA2782824.1"/>
    </source>
</evidence>
<keyword evidence="3" id="KW-1185">Reference proteome</keyword>
<sequence length="147" mass="15897">MTELSDEAAEALRAALGAEHAAIWTYGLAGAFADKPRVREAIEDAMNTHRGHRDGADRLIRAAGQTPPAAQPAYDAGTLTDEKSAVQLLIKVENDCQIGWRSVLENTEDPELRRTALDGLTTSATRATRWRLTIGQHPAAPEFPGKP</sequence>
<dbReference type="Proteomes" id="UP001500979">
    <property type="component" value="Unassembled WGS sequence"/>
</dbReference>
<reference evidence="2 3" key="1">
    <citation type="journal article" date="2019" name="Int. J. Syst. Evol. Microbiol.">
        <title>The Global Catalogue of Microorganisms (GCM) 10K type strain sequencing project: providing services to taxonomists for standard genome sequencing and annotation.</title>
        <authorList>
            <consortium name="The Broad Institute Genomics Platform"/>
            <consortium name="The Broad Institute Genome Sequencing Center for Infectious Disease"/>
            <person name="Wu L."/>
            <person name="Ma J."/>
        </authorList>
    </citation>
    <scope>NUCLEOTIDE SEQUENCE [LARGE SCALE GENOMIC DNA]</scope>
    <source>
        <strain evidence="2 3">JCM 9383</strain>
    </source>
</reference>
<dbReference type="EMBL" id="BAAAUX010000008">
    <property type="protein sequence ID" value="GAA2782824.1"/>
    <property type="molecule type" value="Genomic_DNA"/>
</dbReference>
<proteinExistence type="predicted"/>
<dbReference type="RefSeq" id="WP_344678827.1">
    <property type="nucleotide sequence ID" value="NZ_BAAAUX010000008.1"/>
</dbReference>
<organism evidence="2 3">
    <name type="scientific">Saccharopolyspora taberi</name>
    <dbReference type="NCBI Taxonomy" id="60895"/>
    <lineage>
        <taxon>Bacteria</taxon>
        <taxon>Bacillati</taxon>
        <taxon>Actinomycetota</taxon>
        <taxon>Actinomycetes</taxon>
        <taxon>Pseudonocardiales</taxon>
        <taxon>Pseudonocardiaceae</taxon>
        <taxon>Saccharopolyspora</taxon>
    </lineage>
</organism>
<dbReference type="SUPFAM" id="SSF47240">
    <property type="entry name" value="Ferritin-like"/>
    <property type="match status" value="1"/>
</dbReference>
<evidence type="ECO:0000313" key="3">
    <source>
        <dbReference type="Proteomes" id="UP001500979"/>
    </source>
</evidence>